<evidence type="ECO:0000256" key="1">
    <source>
        <dbReference type="ARBA" id="ARBA00004196"/>
    </source>
</evidence>
<dbReference type="PANTHER" id="PTHR30469">
    <property type="entry name" value="MULTIDRUG RESISTANCE PROTEIN MDTA"/>
    <property type="match status" value="1"/>
</dbReference>
<dbReference type="OrthoDB" id="9806939at2"/>
<comment type="similarity">
    <text evidence="2">Belongs to the membrane fusion protein (MFP) (TC 8.A.1) family.</text>
</comment>
<dbReference type="Pfam" id="PF25917">
    <property type="entry name" value="BSH_RND"/>
    <property type="match status" value="1"/>
</dbReference>
<protein>
    <submittedName>
        <fullName evidence="8">RND family efflux transporter, MFP subunit</fullName>
    </submittedName>
</protein>
<comment type="subcellular location">
    <subcellularLocation>
        <location evidence="1">Cell envelope</location>
    </subcellularLocation>
</comment>
<keyword evidence="3" id="KW-0813">Transport</keyword>
<evidence type="ECO:0000313" key="9">
    <source>
        <dbReference type="Proteomes" id="UP000182248"/>
    </source>
</evidence>
<dbReference type="AlphaFoldDB" id="A0A1K1NVF7"/>
<feature type="domain" description="CusB-like beta-barrel" evidence="6">
    <location>
        <begin position="233"/>
        <end position="303"/>
    </location>
</feature>
<dbReference type="GO" id="GO:1990281">
    <property type="term" value="C:efflux pump complex"/>
    <property type="evidence" value="ECO:0007669"/>
    <property type="project" value="TreeGrafter"/>
</dbReference>
<proteinExistence type="inferred from homology"/>
<keyword evidence="4" id="KW-0175">Coiled coil</keyword>
<dbReference type="SUPFAM" id="SSF111369">
    <property type="entry name" value="HlyD-like secretion proteins"/>
    <property type="match status" value="1"/>
</dbReference>
<dbReference type="Gene3D" id="2.40.420.20">
    <property type="match status" value="1"/>
</dbReference>
<dbReference type="InterPro" id="IPR006143">
    <property type="entry name" value="RND_pump_MFP"/>
</dbReference>
<evidence type="ECO:0000256" key="4">
    <source>
        <dbReference type="SAM" id="Coils"/>
    </source>
</evidence>
<dbReference type="PROSITE" id="PS51257">
    <property type="entry name" value="PROKAR_LIPOPROTEIN"/>
    <property type="match status" value="1"/>
</dbReference>
<dbReference type="Gene3D" id="2.40.30.170">
    <property type="match status" value="1"/>
</dbReference>
<sequence length="390" mass="42933">MKKLYITVLGIAFLTSCGGGGGNKSVDKIIESGSLNEMKSKRSEIVQQRDELSARLSQLDEAISKLDTLHKLALVSTMRVKDTLFNHYIEVQGNVNTKQNIVINAEYSGILTEVYVKEGQDVQKGQLLAKIDDGGLSQQLAQAEVQASLAKTTYERQKRLWDQNIGSEIQFLDAKTSHEAQERAIAQLKDQIQKTRVTAPFAGTIDDIITDQGSVVAPGNPLMRIVSLKNMYIEAEVPEKYLPSVSKGTEVQIDFPVLDKTVSSKVRQAGNYINPNNRSFKIEVDVPDTDGDVKPNLTAKLKVYDYFKKDAILIPQSLLSENAKGEQYVYVAEKNGKDSEGIAKRVIVTPGKTQGDIIEILDGLSPGDHIIKEGARSVEEGQVVKIIAEK</sequence>
<dbReference type="InterPro" id="IPR058625">
    <property type="entry name" value="MdtA-like_BSH"/>
</dbReference>
<evidence type="ECO:0000256" key="2">
    <source>
        <dbReference type="ARBA" id="ARBA00009477"/>
    </source>
</evidence>
<dbReference type="PANTHER" id="PTHR30469:SF15">
    <property type="entry name" value="HLYD FAMILY OF SECRETION PROTEINS"/>
    <property type="match status" value="1"/>
</dbReference>
<organism evidence="8 9">
    <name type="scientific">Sinomicrobium oceani</name>
    <dbReference type="NCBI Taxonomy" id="1150368"/>
    <lineage>
        <taxon>Bacteria</taxon>
        <taxon>Pseudomonadati</taxon>
        <taxon>Bacteroidota</taxon>
        <taxon>Flavobacteriia</taxon>
        <taxon>Flavobacteriales</taxon>
        <taxon>Flavobacteriaceae</taxon>
        <taxon>Sinomicrobium</taxon>
    </lineage>
</organism>
<feature type="domain" description="Multidrug resistance protein MdtA-like barrel-sandwich hybrid" evidence="5">
    <location>
        <begin position="103"/>
        <end position="226"/>
    </location>
</feature>
<dbReference type="Gene3D" id="2.40.50.100">
    <property type="match status" value="1"/>
</dbReference>
<dbReference type="NCBIfam" id="TIGR01730">
    <property type="entry name" value="RND_mfp"/>
    <property type="match status" value="1"/>
</dbReference>
<reference evidence="8 9" key="1">
    <citation type="submission" date="2016-11" db="EMBL/GenBank/DDBJ databases">
        <authorList>
            <person name="Jaros S."/>
            <person name="Januszkiewicz K."/>
            <person name="Wedrychowicz H."/>
        </authorList>
    </citation>
    <scope>NUCLEOTIDE SEQUENCE [LARGE SCALE GENOMIC DNA]</scope>
    <source>
        <strain evidence="8 9">CGMCC 1.12145</strain>
    </source>
</reference>
<dbReference type="InterPro" id="IPR058792">
    <property type="entry name" value="Beta-barrel_RND_2"/>
</dbReference>
<gene>
    <name evidence="8" type="ORF">SAMN02927921_01474</name>
</gene>
<dbReference type="STRING" id="1150368.SAMN02927921_01474"/>
<evidence type="ECO:0000313" key="8">
    <source>
        <dbReference type="EMBL" id="SFW39213.1"/>
    </source>
</evidence>
<evidence type="ECO:0000259" key="7">
    <source>
        <dbReference type="Pfam" id="PF25967"/>
    </source>
</evidence>
<dbReference type="Gene3D" id="1.10.287.470">
    <property type="entry name" value="Helix hairpin bin"/>
    <property type="match status" value="1"/>
</dbReference>
<dbReference type="EMBL" id="FPJE01000006">
    <property type="protein sequence ID" value="SFW39213.1"/>
    <property type="molecule type" value="Genomic_DNA"/>
</dbReference>
<dbReference type="RefSeq" id="WP_072316701.1">
    <property type="nucleotide sequence ID" value="NZ_FPJE01000006.1"/>
</dbReference>
<dbReference type="InterPro" id="IPR058627">
    <property type="entry name" value="MdtA-like_C"/>
</dbReference>
<name>A0A1K1NVF7_9FLAO</name>
<feature type="domain" description="Multidrug resistance protein MdtA-like C-terminal permuted SH3" evidence="7">
    <location>
        <begin position="310"/>
        <end position="375"/>
    </location>
</feature>
<dbReference type="Proteomes" id="UP000182248">
    <property type="component" value="Unassembled WGS sequence"/>
</dbReference>
<evidence type="ECO:0000259" key="5">
    <source>
        <dbReference type="Pfam" id="PF25917"/>
    </source>
</evidence>
<feature type="coiled-coil region" evidence="4">
    <location>
        <begin position="35"/>
        <end position="69"/>
    </location>
</feature>
<keyword evidence="9" id="KW-1185">Reference proteome</keyword>
<evidence type="ECO:0000259" key="6">
    <source>
        <dbReference type="Pfam" id="PF25954"/>
    </source>
</evidence>
<dbReference type="GO" id="GO:0015562">
    <property type="term" value="F:efflux transmembrane transporter activity"/>
    <property type="evidence" value="ECO:0007669"/>
    <property type="project" value="TreeGrafter"/>
</dbReference>
<dbReference type="Pfam" id="PF25967">
    <property type="entry name" value="RND-MFP_C"/>
    <property type="match status" value="1"/>
</dbReference>
<dbReference type="Pfam" id="PF25954">
    <property type="entry name" value="Beta-barrel_RND_2"/>
    <property type="match status" value="1"/>
</dbReference>
<accession>A0A1K1NVF7</accession>
<evidence type="ECO:0000256" key="3">
    <source>
        <dbReference type="ARBA" id="ARBA00022448"/>
    </source>
</evidence>